<evidence type="ECO:0000313" key="2">
    <source>
        <dbReference type="EMBL" id="RQD72706.1"/>
    </source>
</evidence>
<proteinExistence type="predicted"/>
<reference evidence="2 3" key="1">
    <citation type="submission" date="2018-08" db="EMBL/GenBank/DDBJ databases">
        <title>The metabolism and importance of syntrophic acetate oxidation coupled to methane or sulfide production in haloalkaline environments.</title>
        <authorList>
            <person name="Timmers P.H.A."/>
            <person name="Vavourakis C.D."/>
            <person name="Sorokin D.Y."/>
            <person name="Sinninghe Damste J.S."/>
            <person name="Muyzer G."/>
            <person name="Stams A.J.M."/>
            <person name="Plugge C.M."/>
        </authorList>
    </citation>
    <scope>NUCLEOTIDE SEQUENCE [LARGE SCALE GENOMIC DNA]</scope>
    <source>
        <strain evidence="2">MSAO_Bac1</strain>
    </source>
</reference>
<organism evidence="2 3">
    <name type="scientific">Candidatus Syntrophonatronum acetioxidans</name>
    <dbReference type="NCBI Taxonomy" id="1795816"/>
    <lineage>
        <taxon>Bacteria</taxon>
        <taxon>Bacillati</taxon>
        <taxon>Bacillota</taxon>
        <taxon>Clostridia</taxon>
        <taxon>Eubacteriales</taxon>
        <taxon>Syntrophomonadaceae</taxon>
        <taxon>Candidatus Syntrophonatronum</taxon>
    </lineage>
</organism>
<dbReference type="Proteomes" id="UP000285138">
    <property type="component" value="Unassembled WGS sequence"/>
</dbReference>
<evidence type="ECO:0000313" key="3">
    <source>
        <dbReference type="Proteomes" id="UP000285138"/>
    </source>
</evidence>
<accession>A0A424Y8W1</accession>
<keyword evidence="1" id="KW-0812">Transmembrane</keyword>
<comment type="caution">
    <text evidence="2">The sequence shown here is derived from an EMBL/GenBank/DDBJ whole genome shotgun (WGS) entry which is preliminary data.</text>
</comment>
<feature type="transmembrane region" description="Helical" evidence="1">
    <location>
        <begin position="37"/>
        <end position="57"/>
    </location>
</feature>
<name>A0A424Y8W1_9FIRM</name>
<keyword evidence="1" id="KW-0472">Membrane</keyword>
<feature type="non-terminal residue" evidence="2">
    <location>
        <position position="1"/>
    </location>
</feature>
<dbReference type="AlphaFoldDB" id="A0A424Y8W1"/>
<sequence>YLEIVDAGSEMVQLRVVEKGSPPPEEIFIVEVSAKPLVSVLYIGSLLLMGGAFIATWKRFSNYLK</sequence>
<protein>
    <submittedName>
        <fullName evidence="2">Uncharacterized protein</fullName>
    </submittedName>
</protein>
<evidence type="ECO:0000256" key="1">
    <source>
        <dbReference type="SAM" id="Phobius"/>
    </source>
</evidence>
<keyword evidence="1" id="KW-1133">Transmembrane helix</keyword>
<gene>
    <name evidence="2" type="ORF">D5R97_10590</name>
</gene>
<dbReference type="EMBL" id="QZAA01000300">
    <property type="protein sequence ID" value="RQD72706.1"/>
    <property type="molecule type" value="Genomic_DNA"/>
</dbReference>